<feature type="region of interest" description="Disordered" evidence="1">
    <location>
        <begin position="106"/>
        <end position="152"/>
    </location>
</feature>
<sequence>MTEHLVSPDYSFTLADRSFTLDGSFATLKAVQHAFKEDLLAVQARVLEMRQDEIALLLATGCGEKEQDTGAWLLDEVGVTGTEYQLLRGHLMAWLLVAMTPKRERAERKKTMGELIGRLTAPSGSSGTSTRNSHSASSAGPRPRFGRATSGS</sequence>
<gene>
    <name evidence="2" type="ORF">J8F10_24070</name>
</gene>
<keyword evidence="3" id="KW-1185">Reference proteome</keyword>
<name>A0ABS5BX70_9BACT</name>
<evidence type="ECO:0000313" key="2">
    <source>
        <dbReference type="EMBL" id="MBP3958337.1"/>
    </source>
</evidence>
<dbReference type="Proteomes" id="UP000676565">
    <property type="component" value="Unassembled WGS sequence"/>
</dbReference>
<dbReference type="EMBL" id="JAGKQQ010000001">
    <property type="protein sequence ID" value="MBP3958337.1"/>
    <property type="molecule type" value="Genomic_DNA"/>
</dbReference>
<proteinExistence type="predicted"/>
<evidence type="ECO:0000256" key="1">
    <source>
        <dbReference type="SAM" id="MobiDB-lite"/>
    </source>
</evidence>
<comment type="caution">
    <text evidence="2">The sequence shown here is derived from an EMBL/GenBank/DDBJ whole genome shotgun (WGS) entry which is preliminary data.</text>
</comment>
<evidence type="ECO:0008006" key="4">
    <source>
        <dbReference type="Google" id="ProtNLM"/>
    </source>
</evidence>
<organism evidence="2 3">
    <name type="scientific">Gemmata palustris</name>
    <dbReference type="NCBI Taxonomy" id="2822762"/>
    <lineage>
        <taxon>Bacteria</taxon>
        <taxon>Pseudomonadati</taxon>
        <taxon>Planctomycetota</taxon>
        <taxon>Planctomycetia</taxon>
        <taxon>Gemmatales</taxon>
        <taxon>Gemmataceae</taxon>
        <taxon>Gemmata</taxon>
    </lineage>
</organism>
<accession>A0ABS5BX70</accession>
<protein>
    <recommendedName>
        <fullName evidence="4">Tail assembly chaperone</fullName>
    </recommendedName>
</protein>
<evidence type="ECO:0000313" key="3">
    <source>
        <dbReference type="Proteomes" id="UP000676565"/>
    </source>
</evidence>
<dbReference type="RefSeq" id="WP_210658223.1">
    <property type="nucleotide sequence ID" value="NZ_JAGKQQ010000001.1"/>
</dbReference>
<feature type="compositionally biased region" description="Polar residues" evidence="1">
    <location>
        <begin position="122"/>
        <end position="138"/>
    </location>
</feature>
<reference evidence="2 3" key="1">
    <citation type="submission" date="2021-04" db="EMBL/GenBank/DDBJ databases">
        <authorList>
            <person name="Ivanova A."/>
        </authorList>
    </citation>
    <scope>NUCLEOTIDE SEQUENCE [LARGE SCALE GENOMIC DNA]</scope>
    <source>
        <strain evidence="2 3">G18</strain>
    </source>
</reference>